<feature type="compositionally biased region" description="Polar residues" evidence="1">
    <location>
        <begin position="217"/>
        <end position="232"/>
    </location>
</feature>
<feature type="compositionally biased region" description="Polar residues" evidence="1">
    <location>
        <begin position="239"/>
        <end position="249"/>
    </location>
</feature>
<feature type="compositionally biased region" description="Low complexity" evidence="1">
    <location>
        <begin position="140"/>
        <end position="167"/>
    </location>
</feature>
<evidence type="ECO:0000313" key="2">
    <source>
        <dbReference type="EMBL" id="KIM29601.1"/>
    </source>
</evidence>
<accession>A0A0C3BDW1</accession>
<protein>
    <submittedName>
        <fullName evidence="2">Uncharacterized protein</fullName>
    </submittedName>
</protein>
<reference evidence="3" key="2">
    <citation type="submission" date="2015-01" db="EMBL/GenBank/DDBJ databases">
        <title>Evolutionary Origins and Diversification of the Mycorrhizal Mutualists.</title>
        <authorList>
            <consortium name="DOE Joint Genome Institute"/>
            <consortium name="Mycorrhizal Genomics Consortium"/>
            <person name="Kohler A."/>
            <person name="Kuo A."/>
            <person name="Nagy L.G."/>
            <person name="Floudas D."/>
            <person name="Copeland A."/>
            <person name="Barry K.W."/>
            <person name="Cichocki N."/>
            <person name="Veneault-Fourrey C."/>
            <person name="LaButti K."/>
            <person name="Lindquist E.A."/>
            <person name="Lipzen A."/>
            <person name="Lundell T."/>
            <person name="Morin E."/>
            <person name="Murat C."/>
            <person name="Riley R."/>
            <person name="Ohm R."/>
            <person name="Sun H."/>
            <person name="Tunlid A."/>
            <person name="Henrissat B."/>
            <person name="Grigoriev I.V."/>
            <person name="Hibbett D.S."/>
            <person name="Martin F."/>
        </authorList>
    </citation>
    <scope>NUCLEOTIDE SEQUENCE [LARGE SCALE GENOMIC DNA]</scope>
    <source>
        <strain evidence="3">MAFF 305830</strain>
    </source>
</reference>
<reference evidence="2 3" key="1">
    <citation type="submission" date="2014-04" db="EMBL/GenBank/DDBJ databases">
        <authorList>
            <consortium name="DOE Joint Genome Institute"/>
            <person name="Kuo A."/>
            <person name="Zuccaro A."/>
            <person name="Kohler A."/>
            <person name="Nagy L.G."/>
            <person name="Floudas D."/>
            <person name="Copeland A."/>
            <person name="Barry K.W."/>
            <person name="Cichocki N."/>
            <person name="Veneault-Fourrey C."/>
            <person name="LaButti K."/>
            <person name="Lindquist E.A."/>
            <person name="Lipzen A."/>
            <person name="Lundell T."/>
            <person name="Morin E."/>
            <person name="Murat C."/>
            <person name="Sun H."/>
            <person name="Tunlid A."/>
            <person name="Henrissat B."/>
            <person name="Grigoriev I.V."/>
            <person name="Hibbett D.S."/>
            <person name="Martin F."/>
            <person name="Nordberg H.P."/>
            <person name="Cantor M.N."/>
            <person name="Hua S.X."/>
        </authorList>
    </citation>
    <scope>NUCLEOTIDE SEQUENCE [LARGE SCALE GENOMIC DNA]</scope>
    <source>
        <strain evidence="2 3">MAFF 305830</strain>
    </source>
</reference>
<organism evidence="2 3">
    <name type="scientific">Serendipita vermifera MAFF 305830</name>
    <dbReference type="NCBI Taxonomy" id="933852"/>
    <lineage>
        <taxon>Eukaryota</taxon>
        <taxon>Fungi</taxon>
        <taxon>Dikarya</taxon>
        <taxon>Basidiomycota</taxon>
        <taxon>Agaricomycotina</taxon>
        <taxon>Agaricomycetes</taxon>
        <taxon>Sebacinales</taxon>
        <taxon>Serendipitaceae</taxon>
        <taxon>Serendipita</taxon>
    </lineage>
</organism>
<feature type="region of interest" description="Disordered" evidence="1">
    <location>
        <begin position="203"/>
        <end position="249"/>
    </location>
</feature>
<dbReference type="Proteomes" id="UP000054097">
    <property type="component" value="Unassembled WGS sequence"/>
</dbReference>
<proteinExistence type="predicted"/>
<dbReference type="AlphaFoldDB" id="A0A0C3BDW1"/>
<feature type="compositionally biased region" description="Basic and acidic residues" evidence="1">
    <location>
        <begin position="169"/>
        <end position="178"/>
    </location>
</feature>
<dbReference type="HOGENOM" id="CLU_1116326_0_0_1"/>
<name>A0A0C3BDW1_SERVB</name>
<feature type="compositionally biased region" description="Basic and acidic residues" evidence="1">
    <location>
        <begin position="115"/>
        <end position="126"/>
    </location>
</feature>
<dbReference type="OrthoDB" id="3269156at2759"/>
<feature type="region of interest" description="Disordered" evidence="1">
    <location>
        <begin position="99"/>
        <end position="178"/>
    </location>
</feature>
<feature type="region of interest" description="Disordered" evidence="1">
    <location>
        <begin position="1"/>
        <end position="73"/>
    </location>
</feature>
<sequence>MSSISSSNSTRDKEAKPNKVYYSARGGARSKGAEDIARTQVPHVSPTALEVPLPRGTATHYLRGGSGNERQHAVEEGALERSLANDRLRLKELKWQPHDTKVAKTGLRGGARIPTKKEPKDPEAKKTKAKVIGIFRRRAGSTSSAEASGSLHSPTSSSDFSLSPVSTRDSTENPLERRMYELSIGSSIDEEGSIALSNFTAPTFLNADDDDDDNVGLQRSSSKVSIASTIGQQRARPLTLSSDAADNPS</sequence>
<evidence type="ECO:0000256" key="1">
    <source>
        <dbReference type="SAM" id="MobiDB-lite"/>
    </source>
</evidence>
<keyword evidence="3" id="KW-1185">Reference proteome</keyword>
<gene>
    <name evidence="2" type="ORF">M408DRAFT_22929</name>
</gene>
<evidence type="ECO:0000313" key="3">
    <source>
        <dbReference type="Proteomes" id="UP000054097"/>
    </source>
</evidence>
<dbReference type="EMBL" id="KN824288">
    <property type="protein sequence ID" value="KIM29601.1"/>
    <property type="molecule type" value="Genomic_DNA"/>
</dbReference>